<dbReference type="SUPFAM" id="SSF48371">
    <property type="entry name" value="ARM repeat"/>
    <property type="match status" value="1"/>
</dbReference>
<dbReference type="AlphaFoldDB" id="A0A224Z1Z0"/>
<dbReference type="GO" id="GO:0005829">
    <property type="term" value="C:cytosol"/>
    <property type="evidence" value="ECO:0007669"/>
    <property type="project" value="TreeGrafter"/>
</dbReference>
<feature type="region of interest" description="Disordered" evidence="1">
    <location>
        <begin position="14"/>
        <end position="75"/>
    </location>
</feature>
<dbReference type="InterPro" id="IPR051367">
    <property type="entry name" value="mRNA_TranslReg/HistoneTransl"/>
</dbReference>
<name>A0A224Z1Z0_9ACAR</name>
<sequence>MKCALALVSREVFGGEEMAGRGRGRAAFPEVRHQLRRPKEEPEDAAGPGGDAKPDENKQPPPSSPTSPAPAKQEKEIKGLCSQFKYLQASDSNFDKAVSAITEKLKTPSDIDDVVNAMYEICLLGPDQAEGTCHAMTQLSHVEIGGCKLRNKVLTRMEQEFEEFEGKAESSPQAFLSNTIFLCEFYTRYLLQGKPVNPLREPVWRYLEYMLGSRKPFFLNQCFRLVQSKVGFFVKHNRPELEGNFLTKLREVILDEKVPKTHRSSALETLELILKELTRNAS</sequence>
<reference evidence="2" key="1">
    <citation type="journal article" date="2017" name="Parasit. Vectors">
        <title>Sialotranscriptomics of Rhipicephalus zambeziensis reveals intricate expression profiles of secretory proteins and suggests tight temporal transcriptional regulation during blood-feeding.</title>
        <authorList>
            <person name="de Castro M.H."/>
            <person name="de Klerk D."/>
            <person name="Pienaar R."/>
            <person name="Rees D.J.G."/>
            <person name="Mans B.J."/>
        </authorList>
    </citation>
    <scope>NUCLEOTIDE SEQUENCE</scope>
    <source>
        <tissue evidence="2">Salivary glands</tissue>
    </source>
</reference>
<proteinExistence type="predicted"/>
<dbReference type="Gene3D" id="1.25.40.180">
    <property type="match status" value="1"/>
</dbReference>
<evidence type="ECO:0000313" key="2">
    <source>
        <dbReference type="EMBL" id="MAA20941.1"/>
    </source>
</evidence>
<feature type="compositionally biased region" description="Basic and acidic residues" evidence="1">
    <location>
        <begin position="30"/>
        <end position="40"/>
    </location>
</feature>
<dbReference type="PANTHER" id="PTHR23254:SF16">
    <property type="entry name" value="CBP80_20-DEPENDENT TRANSLATION INITIATION FACTOR"/>
    <property type="match status" value="1"/>
</dbReference>
<protein>
    <submittedName>
        <fullName evidence="2">Mif4Gd protein</fullName>
    </submittedName>
</protein>
<organism evidence="2">
    <name type="scientific">Rhipicephalus zambeziensis</name>
    <dbReference type="NCBI Taxonomy" id="60191"/>
    <lineage>
        <taxon>Eukaryota</taxon>
        <taxon>Metazoa</taxon>
        <taxon>Ecdysozoa</taxon>
        <taxon>Arthropoda</taxon>
        <taxon>Chelicerata</taxon>
        <taxon>Arachnida</taxon>
        <taxon>Acari</taxon>
        <taxon>Parasitiformes</taxon>
        <taxon>Ixodida</taxon>
        <taxon>Ixodoidea</taxon>
        <taxon>Ixodidae</taxon>
        <taxon>Rhipicephalinae</taxon>
        <taxon>Rhipicephalus</taxon>
        <taxon>Rhipicephalus</taxon>
    </lineage>
</organism>
<evidence type="ECO:0000256" key="1">
    <source>
        <dbReference type="SAM" id="MobiDB-lite"/>
    </source>
</evidence>
<dbReference type="PANTHER" id="PTHR23254">
    <property type="entry name" value="EIF4G DOMAIN PROTEIN"/>
    <property type="match status" value="1"/>
</dbReference>
<dbReference type="GO" id="GO:0006446">
    <property type="term" value="P:regulation of translational initiation"/>
    <property type="evidence" value="ECO:0007669"/>
    <property type="project" value="TreeGrafter"/>
</dbReference>
<accession>A0A224Z1Z0</accession>
<feature type="compositionally biased region" description="Pro residues" evidence="1">
    <location>
        <begin position="59"/>
        <end position="68"/>
    </location>
</feature>
<dbReference type="GO" id="GO:0008494">
    <property type="term" value="F:translation activator activity"/>
    <property type="evidence" value="ECO:0007669"/>
    <property type="project" value="TreeGrafter"/>
</dbReference>
<dbReference type="InterPro" id="IPR016024">
    <property type="entry name" value="ARM-type_fold"/>
</dbReference>
<dbReference type="EMBL" id="GFPF01009795">
    <property type="protein sequence ID" value="MAA20941.1"/>
    <property type="molecule type" value="Transcribed_RNA"/>
</dbReference>